<sequence length="115" mass="12286">HLLPRDAATKPRRHRRPRRLRSPPYNSSVTPSPPTPSPVLAVPTSPPPFATATTAAIISPLRLAPLPRLSLVITELGNGDMGWIENFLRKQCLAGIRRGSGSLGNFPASSGMDCG</sequence>
<feature type="non-terminal residue" evidence="2">
    <location>
        <position position="115"/>
    </location>
</feature>
<feature type="compositionally biased region" description="Basic residues" evidence="1">
    <location>
        <begin position="10"/>
        <end position="21"/>
    </location>
</feature>
<keyword evidence="3" id="KW-1185">Reference proteome</keyword>
<evidence type="ECO:0000256" key="1">
    <source>
        <dbReference type="SAM" id="MobiDB-lite"/>
    </source>
</evidence>
<protein>
    <submittedName>
        <fullName evidence="2">Uncharacterized protein</fullName>
    </submittedName>
</protein>
<dbReference type="EMBL" id="JAKUCV010003130">
    <property type="protein sequence ID" value="KAJ4840047.1"/>
    <property type="molecule type" value="Genomic_DNA"/>
</dbReference>
<dbReference type="AlphaFoldDB" id="A0A9Q0JGA1"/>
<evidence type="ECO:0000313" key="2">
    <source>
        <dbReference type="EMBL" id="KAJ4840047.1"/>
    </source>
</evidence>
<comment type="caution">
    <text evidence="2">The sequence shown here is derived from an EMBL/GenBank/DDBJ whole genome shotgun (WGS) entry which is preliminary data.</text>
</comment>
<reference evidence="2" key="1">
    <citation type="submission" date="2022-02" db="EMBL/GenBank/DDBJ databases">
        <authorList>
            <person name="Henning P.M."/>
            <person name="McCubbin A.G."/>
            <person name="Shore J.S."/>
        </authorList>
    </citation>
    <scope>NUCLEOTIDE SEQUENCE</scope>
    <source>
        <strain evidence="2">F60SS</strain>
        <tissue evidence="2">Leaves</tissue>
    </source>
</reference>
<evidence type="ECO:0000313" key="3">
    <source>
        <dbReference type="Proteomes" id="UP001141552"/>
    </source>
</evidence>
<dbReference type="Proteomes" id="UP001141552">
    <property type="component" value="Unassembled WGS sequence"/>
</dbReference>
<accession>A0A9Q0JGA1</accession>
<gene>
    <name evidence="2" type="ORF">Tsubulata_026947</name>
</gene>
<feature type="region of interest" description="Disordered" evidence="1">
    <location>
        <begin position="1"/>
        <end position="46"/>
    </location>
</feature>
<reference evidence="2" key="2">
    <citation type="journal article" date="2023" name="Plants (Basel)">
        <title>Annotation of the Turnera subulata (Passifloraceae) Draft Genome Reveals the S-Locus Evolved after the Divergence of Turneroideae from Passifloroideae in a Stepwise Manner.</title>
        <authorList>
            <person name="Henning P.M."/>
            <person name="Roalson E.H."/>
            <person name="Mir W."/>
            <person name="McCubbin A.G."/>
            <person name="Shore J.S."/>
        </authorList>
    </citation>
    <scope>NUCLEOTIDE SEQUENCE</scope>
    <source>
        <strain evidence="2">F60SS</strain>
    </source>
</reference>
<organism evidence="2 3">
    <name type="scientific">Turnera subulata</name>
    <dbReference type="NCBI Taxonomy" id="218843"/>
    <lineage>
        <taxon>Eukaryota</taxon>
        <taxon>Viridiplantae</taxon>
        <taxon>Streptophyta</taxon>
        <taxon>Embryophyta</taxon>
        <taxon>Tracheophyta</taxon>
        <taxon>Spermatophyta</taxon>
        <taxon>Magnoliopsida</taxon>
        <taxon>eudicotyledons</taxon>
        <taxon>Gunneridae</taxon>
        <taxon>Pentapetalae</taxon>
        <taxon>rosids</taxon>
        <taxon>fabids</taxon>
        <taxon>Malpighiales</taxon>
        <taxon>Passifloraceae</taxon>
        <taxon>Turnera</taxon>
    </lineage>
</organism>
<name>A0A9Q0JGA1_9ROSI</name>
<proteinExistence type="predicted"/>